<dbReference type="SUPFAM" id="SSF81383">
    <property type="entry name" value="F-box domain"/>
    <property type="match status" value="1"/>
</dbReference>
<sequence>MPLLHTLRHCRQDVSLPKPTCDRRHTAATLPLGIRVSPRFSRDSTAFLVICHPSAPLNLHLTALPTNAVRTLVVTRNVHFSDLNDDFPLLHSITVYLDQAVYHELPIDPSTAVTPQPDQVTFYISTLVHGDNVLYCYHRSAPGSSIKPGAARAGSPVKSRLLSKAEGVRWHDCVDRDGTKVPLEVIAEMLRAAGVGAEEWERRGVEVGDDAWAVYEVEQIYHDRTERGWEGVRNNTGKEGSQLHTLCAAYVYPFSVWVRQRGEGEGRLGPRQAYDGGGTSIPVFAEEYRLPEELVHHLSDYLDKSSLIRFGSTCRQFTPQLDHRLWVDLNLYLPPRYGDVPAVRVPIEADGPLGQLSKAAKEISYTREATLTHLIGKRIAKGRSRDWANVKTLRIQPERGSAQALVQVLGLVQGNLEMLEILGLGSRFPTDAPYILKRGTLQEKMIGSHLSFTRITHVVIRPGAVWSGDICLRLCEAAPALIALNVELGCHGMSPGISTTGTQFPPTMMTRIERLRFSLCGSDGSEDPEAVRVVREIVRVSPDLRQVILPFRGYQKQANEGLLEALADHESLQELSTAKSYAQMCKNCTTTTRPSTLRPSPLPLARTRRLQKTFFEDWPVHCDHDLFERLDGVEGSGDLTGTVWSYDRGDRGDDQDELLHVRLLTDFVETADVLWPVDPAQLSLGDHVFGYAQVHVGGVNTRAKIYRESPNQIWHHYTLYKSSNVPLDIIEEMRIVQGMSRDEWEHRYVDVGEEAWAVLDKWYQRYLMDAQT</sequence>
<dbReference type="InterPro" id="IPR036047">
    <property type="entry name" value="F-box-like_dom_sf"/>
</dbReference>
<protein>
    <recommendedName>
        <fullName evidence="1">F-box domain-containing protein</fullName>
    </recommendedName>
</protein>
<organism evidence="2 3">
    <name type="scientific">Dioszegia hungarica</name>
    <dbReference type="NCBI Taxonomy" id="4972"/>
    <lineage>
        <taxon>Eukaryota</taxon>
        <taxon>Fungi</taxon>
        <taxon>Dikarya</taxon>
        <taxon>Basidiomycota</taxon>
        <taxon>Agaricomycotina</taxon>
        <taxon>Tremellomycetes</taxon>
        <taxon>Tremellales</taxon>
        <taxon>Bulleribasidiaceae</taxon>
        <taxon>Dioszegia</taxon>
    </lineage>
</organism>
<accession>A0AA38H4A4</accession>
<reference evidence="2" key="1">
    <citation type="journal article" date="2022" name="G3 (Bethesda)">
        <title>High quality genome of the basidiomycete yeast Dioszegia hungarica PDD-24b-2 isolated from cloud water.</title>
        <authorList>
            <person name="Jarrige D."/>
            <person name="Haridas S."/>
            <person name="Bleykasten-Grosshans C."/>
            <person name="Joly M."/>
            <person name="Nadalig T."/>
            <person name="Sancelme M."/>
            <person name="Vuilleumier S."/>
            <person name="Grigoriev I.V."/>
            <person name="Amato P."/>
            <person name="Bringel F."/>
        </authorList>
    </citation>
    <scope>NUCLEOTIDE SEQUENCE</scope>
    <source>
        <strain evidence="2">PDD-24b-2</strain>
    </source>
</reference>
<dbReference type="PROSITE" id="PS50181">
    <property type="entry name" value="FBOX"/>
    <property type="match status" value="1"/>
</dbReference>
<feature type="domain" description="F-box" evidence="1">
    <location>
        <begin position="284"/>
        <end position="329"/>
    </location>
</feature>
<dbReference type="GeneID" id="77729629"/>
<keyword evidence="3" id="KW-1185">Reference proteome</keyword>
<dbReference type="RefSeq" id="XP_052943157.1">
    <property type="nucleotide sequence ID" value="XM_053090424.1"/>
</dbReference>
<dbReference type="Proteomes" id="UP001164286">
    <property type="component" value="Unassembled WGS sequence"/>
</dbReference>
<proteinExistence type="predicted"/>
<evidence type="ECO:0000313" key="2">
    <source>
        <dbReference type="EMBL" id="KAI9633380.1"/>
    </source>
</evidence>
<comment type="caution">
    <text evidence="2">The sequence shown here is derived from an EMBL/GenBank/DDBJ whole genome shotgun (WGS) entry which is preliminary data.</text>
</comment>
<name>A0AA38H4A4_9TREE</name>
<evidence type="ECO:0000313" key="3">
    <source>
        <dbReference type="Proteomes" id="UP001164286"/>
    </source>
</evidence>
<gene>
    <name evidence="2" type="ORF">MKK02DRAFT_39073</name>
</gene>
<dbReference type="InterPro" id="IPR001810">
    <property type="entry name" value="F-box_dom"/>
</dbReference>
<dbReference type="EMBL" id="JAKWFO010000010">
    <property type="protein sequence ID" value="KAI9633380.1"/>
    <property type="molecule type" value="Genomic_DNA"/>
</dbReference>
<evidence type="ECO:0000259" key="1">
    <source>
        <dbReference type="PROSITE" id="PS50181"/>
    </source>
</evidence>
<dbReference type="AlphaFoldDB" id="A0AA38H4A4"/>